<feature type="transmembrane region" description="Helical" evidence="1">
    <location>
        <begin position="109"/>
        <end position="133"/>
    </location>
</feature>
<dbReference type="OrthoDB" id="6522733at2"/>
<feature type="chain" id="PRO_5008219378" evidence="2">
    <location>
        <begin position="24"/>
        <end position="134"/>
    </location>
</feature>
<dbReference type="Proteomes" id="UP000037088">
    <property type="component" value="Unassembled WGS sequence"/>
</dbReference>
<dbReference type="STRING" id="1560201.NG42_10860"/>
<gene>
    <name evidence="3" type="ORF">NG42_10860</name>
    <name evidence="4" type="ORF">NG43_05510</name>
</gene>
<organism evidence="3 6">
    <name type="scientific">Winslowiella iniecta</name>
    <dbReference type="NCBI Taxonomy" id="1560201"/>
    <lineage>
        <taxon>Bacteria</taxon>
        <taxon>Pseudomonadati</taxon>
        <taxon>Pseudomonadota</taxon>
        <taxon>Gammaproteobacteria</taxon>
        <taxon>Enterobacterales</taxon>
        <taxon>Erwiniaceae</taxon>
        <taxon>Winslowiella</taxon>
    </lineage>
</organism>
<name>A0A0L7T3S1_9GAMM</name>
<keyword evidence="1" id="KW-0812">Transmembrane</keyword>
<feature type="signal peptide" evidence="2">
    <location>
        <begin position="1"/>
        <end position="23"/>
    </location>
</feature>
<dbReference type="PATRIC" id="fig|1560201.3.peg.2314"/>
<keyword evidence="1" id="KW-0472">Membrane</keyword>
<dbReference type="AlphaFoldDB" id="A0A0L7T3S1"/>
<accession>A0A0L7T3S1</accession>
<dbReference type="PROSITE" id="PS51257">
    <property type="entry name" value="PROKAR_LIPOPROTEIN"/>
    <property type="match status" value="1"/>
</dbReference>
<evidence type="ECO:0000256" key="2">
    <source>
        <dbReference type="SAM" id="SignalP"/>
    </source>
</evidence>
<protein>
    <submittedName>
        <fullName evidence="3">Uncharacterized protein</fullName>
    </submittedName>
</protein>
<evidence type="ECO:0000313" key="6">
    <source>
        <dbReference type="Proteomes" id="UP000037088"/>
    </source>
</evidence>
<evidence type="ECO:0000313" key="5">
    <source>
        <dbReference type="Proteomes" id="UP000036851"/>
    </source>
</evidence>
<keyword evidence="1" id="KW-1133">Transmembrane helix</keyword>
<dbReference type="EMBL" id="JRXF01000006">
    <property type="protein sequence ID" value="KOC94374.1"/>
    <property type="molecule type" value="Genomic_DNA"/>
</dbReference>
<keyword evidence="2" id="KW-0732">Signal</keyword>
<dbReference type="Proteomes" id="UP000036851">
    <property type="component" value="Unassembled WGS sequence"/>
</dbReference>
<comment type="caution">
    <text evidence="3">The sequence shown here is derived from an EMBL/GenBank/DDBJ whole genome shotgun (WGS) entry which is preliminary data.</text>
</comment>
<evidence type="ECO:0000256" key="1">
    <source>
        <dbReference type="SAM" id="Phobius"/>
    </source>
</evidence>
<reference evidence="5 6" key="1">
    <citation type="journal article" date="2015" name="Int. J. Syst. Evol. Microbiol.">
        <title>Erwinia iniecta sp. nov., isolated from Russian wheat aphids (Diuraphis noxia).</title>
        <authorList>
            <person name="Campillo T."/>
            <person name="Luna E."/>
            <person name="Portier P."/>
            <person name="Fischer-Le Saux M."/>
            <person name="Lapitan N."/>
            <person name="Tisserat N.A."/>
            <person name="Leach J.E."/>
        </authorList>
    </citation>
    <scope>NUCLEOTIDE SEQUENCE [LARGE SCALE GENOMIC DNA]</scope>
    <source>
        <strain evidence="3 6">B120</strain>
        <strain evidence="4 5">B149</strain>
    </source>
</reference>
<sequence>MKFKKSISAVMLLAALTMSGCSSYNSVRLNQDKIGSDYSYYKMDPPLYVGDKIKYKLKDGREGELTVGKVEPNTIVSDSGKVVAISDIASLERKDFSKGKTASLVGGGFAATTVILVVLVSAATLGIISAALAA</sequence>
<dbReference type="EMBL" id="JRXE01000013">
    <property type="protein sequence ID" value="KOC89970.1"/>
    <property type="molecule type" value="Genomic_DNA"/>
</dbReference>
<dbReference type="RefSeq" id="WP_052899335.1">
    <property type="nucleotide sequence ID" value="NZ_JRXE01000013.1"/>
</dbReference>
<evidence type="ECO:0000313" key="4">
    <source>
        <dbReference type="EMBL" id="KOC94374.1"/>
    </source>
</evidence>
<keyword evidence="6" id="KW-1185">Reference proteome</keyword>
<proteinExistence type="predicted"/>
<evidence type="ECO:0000313" key="3">
    <source>
        <dbReference type="EMBL" id="KOC89970.1"/>
    </source>
</evidence>